<evidence type="ECO:0000256" key="1">
    <source>
        <dbReference type="ARBA" id="ARBA00022729"/>
    </source>
</evidence>
<dbReference type="Pfam" id="PF13505">
    <property type="entry name" value="OMP_b-brl"/>
    <property type="match status" value="1"/>
</dbReference>
<organism evidence="3">
    <name type="scientific">hydrothermal vent metagenome</name>
    <dbReference type="NCBI Taxonomy" id="652676"/>
    <lineage>
        <taxon>unclassified sequences</taxon>
        <taxon>metagenomes</taxon>
        <taxon>ecological metagenomes</taxon>
    </lineage>
</organism>
<reference evidence="3" key="1">
    <citation type="submission" date="2016-10" db="EMBL/GenBank/DDBJ databases">
        <authorList>
            <person name="de Groot N.N."/>
        </authorList>
    </citation>
    <scope>NUCLEOTIDE SEQUENCE</scope>
</reference>
<keyword evidence="1" id="KW-0732">Signal</keyword>
<dbReference type="SUPFAM" id="SSF56925">
    <property type="entry name" value="OMPA-like"/>
    <property type="match status" value="1"/>
</dbReference>
<dbReference type="Gene3D" id="2.40.160.20">
    <property type="match status" value="1"/>
</dbReference>
<proteinExistence type="predicted"/>
<dbReference type="InterPro" id="IPR011250">
    <property type="entry name" value="OMP/PagP_B-barrel"/>
</dbReference>
<evidence type="ECO:0000313" key="3">
    <source>
        <dbReference type="EMBL" id="SFV67507.1"/>
    </source>
</evidence>
<gene>
    <name evidence="3" type="ORF">MNB_SV-14-168</name>
</gene>
<evidence type="ECO:0000259" key="2">
    <source>
        <dbReference type="Pfam" id="PF13505"/>
    </source>
</evidence>
<feature type="domain" description="Outer membrane protein beta-barrel" evidence="2">
    <location>
        <begin position="80"/>
        <end position="226"/>
    </location>
</feature>
<dbReference type="InterPro" id="IPR027385">
    <property type="entry name" value="Beta-barrel_OMP"/>
</dbReference>
<accession>A0A1W1CP86</accession>
<name>A0A1W1CP86_9ZZZZ</name>
<protein>
    <recommendedName>
        <fullName evidence="2">Outer membrane protein beta-barrel domain-containing protein</fullName>
    </recommendedName>
</protein>
<dbReference type="EMBL" id="FPHN01000227">
    <property type="protein sequence ID" value="SFV67507.1"/>
    <property type="molecule type" value="Genomic_DNA"/>
</dbReference>
<sequence length="226" mass="24269">MKLKSSIAAIVALSGMSFAGGMIMEPAYENEVVEVPVEPVVEEREIVTPPPAVTPPPKKEVKVVEVPKPKPVVVEKPTKPSGLYIAGGLTDVAVMPNGTLNLFTDKKGQDRQIGFTGRVGYDFMDYLGAELRGTYGIAKDKNNKFKQIGGYLKPHYNVTDEIDLYGLFGASKTNVGVGSQTGLSFGAGLDYAISDKVSVFTDVVDYLEKSHTAAQWGLTLGAGYKF</sequence>
<dbReference type="AlphaFoldDB" id="A0A1W1CP86"/>